<dbReference type="FunFam" id="3.90.700.10:FF:000007">
    <property type="entry name" value="NADH-dependent fumarate reductase"/>
    <property type="match status" value="1"/>
</dbReference>
<dbReference type="GO" id="GO:0010181">
    <property type="term" value="F:FMN binding"/>
    <property type="evidence" value="ECO:0007669"/>
    <property type="project" value="InterPro"/>
</dbReference>
<keyword evidence="4 5" id="KW-0560">Oxidoreductase</keyword>
<evidence type="ECO:0000259" key="6">
    <source>
        <dbReference type="Pfam" id="PF00890"/>
    </source>
</evidence>
<organism evidence="7 8">
    <name type="scientific">Breznakiella homolactica</name>
    <dbReference type="NCBI Taxonomy" id="2798577"/>
    <lineage>
        <taxon>Bacteria</taxon>
        <taxon>Pseudomonadati</taxon>
        <taxon>Spirochaetota</taxon>
        <taxon>Spirochaetia</taxon>
        <taxon>Spirochaetales</taxon>
        <taxon>Breznakiellaceae</taxon>
        <taxon>Breznakiella</taxon>
    </lineage>
</organism>
<dbReference type="InterPro" id="IPR036188">
    <property type="entry name" value="FAD/NAD-bd_sf"/>
</dbReference>
<dbReference type="PANTHER" id="PTHR43400">
    <property type="entry name" value="FUMARATE REDUCTASE"/>
    <property type="match status" value="1"/>
</dbReference>
<dbReference type="Gene3D" id="3.90.700.10">
    <property type="entry name" value="Succinate dehydrogenase/fumarate reductase flavoprotein, catalytic domain"/>
    <property type="match status" value="1"/>
</dbReference>
<sequence length="480" mass="48976">MKNLSRIIAVSIAAAAILGMVLVSCAGGTPRGDSGFASEYDVIIIGAGGAGLSAAVSAKQAGASVVVFEKMAMVGGNTLRATGGINAAGTSFQAKAGITDSPDLFYADTMKGGYEKNDPALVRVLAEKSASSIDWLTKMGADLSDVGRLAGASVNRAHRPTGGAKVGPEIASTLDNEVEKVLGISVYKRTEVTDLIVKNGAVTGVSVTASNGKNYQVNGKAVVLATGGFGANNEMAASLVPSLRGFATTNQPGATGDGIVMAEKIGAALVDMAEIQTHPTYAPDKEMITEAVRGNGAILVNKKGSRFIDELKTRDVVSAAILDQDGKSAYLVFDDSVRKSLKAIEDYVKLGAVIEGATPEALAAAINADPVTLTATLNTYNQAVASKNDSQFGRSDLPRALSTAPYYAIEVLPAVHHTMGGVKIDTETRVISTAGKPIPGFYAAGEVTGGVHGGNRLGGNALADIVTFGRIAGNSAAKGL</sequence>
<dbReference type="PROSITE" id="PS51257">
    <property type="entry name" value="PROKAR_LIPOPROTEIN"/>
    <property type="match status" value="1"/>
</dbReference>
<protein>
    <submittedName>
        <fullName evidence="7">Flavocytochrome c</fullName>
    </submittedName>
</protein>
<keyword evidence="8" id="KW-1185">Reference proteome</keyword>
<dbReference type="KEGG" id="bhc:JFL75_20375"/>
<reference evidence="7" key="1">
    <citation type="submission" date="2021-01" db="EMBL/GenBank/DDBJ databases">
        <title>Description of Breznakiella homolactica.</title>
        <authorList>
            <person name="Song Y."/>
            <person name="Brune A."/>
        </authorList>
    </citation>
    <scope>NUCLEOTIDE SEQUENCE</scope>
    <source>
        <strain evidence="7">RmG30</strain>
    </source>
</reference>
<feature type="domain" description="FAD-dependent oxidoreductase 2 FAD-binding" evidence="6">
    <location>
        <begin position="41"/>
        <end position="462"/>
    </location>
</feature>
<dbReference type="InterPro" id="IPR027477">
    <property type="entry name" value="Succ_DH/fumarate_Rdtase_cat_sf"/>
</dbReference>
<evidence type="ECO:0000256" key="4">
    <source>
        <dbReference type="ARBA" id="ARBA00023002"/>
    </source>
</evidence>
<dbReference type="SUPFAM" id="SSF56425">
    <property type="entry name" value="Succinate dehydrogenase/fumarate reductase flavoprotein, catalytic domain"/>
    <property type="match status" value="1"/>
</dbReference>
<dbReference type="SUPFAM" id="SSF51905">
    <property type="entry name" value="FAD/NAD(P)-binding domain"/>
    <property type="match status" value="1"/>
</dbReference>
<dbReference type="Proteomes" id="UP000595917">
    <property type="component" value="Chromosome"/>
</dbReference>
<dbReference type="InterPro" id="IPR003953">
    <property type="entry name" value="FAD-dep_OxRdtase_2_FAD-bd"/>
</dbReference>
<dbReference type="PANTHER" id="PTHR43400:SF7">
    <property type="entry name" value="FAD-DEPENDENT OXIDOREDUCTASE 2 FAD BINDING DOMAIN-CONTAINING PROTEIN"/>
    <property type="match status" value="1"/>
</dbReference>
<dbReference type="GO" id="GO:0016627">
    <property type="term" value="F:oxidoreductase activity, acting on the CH-CH group of donors"/>
    <property type="evidence" value="ECO:0007669"/>
    <property type="project" value="UniProtKB-ARBA"/>
</dbReference>
<evidence type="ECO:0000256" key="3">
    <source>
        <dbReference type="ARBA" id="ARBA00022827"/>
    </source>
</evidence>
<gene>
    <name evidence="7" type="ORF">JFL75_20375</name>
</gene>
<dbReference type="PRINTS" id="PR00368">
    <property type="entry name" value="FADPNR"/>
</dbReference>
<evidence type="ECO:0000313" key="7">
    <source>
        <dbReference type="EMBL" id="QQO09255.1"/>
    </source>
</evidence>
<dbReference type="Pfam" id="PF00890">
    <property type="entry name" value="FAD_binding_2"/>
    <property type="match status" value="1"/>
</dbReference>
<name>A0A7T7XMU2_9SPIR</name>
<dbReference type="AlphaFoldDB" id="A0A7T7XMU2"/>
<dbReference type="InterPro" id="IPR050315">
    <property type="entry name" value="FAD-oxidoreductase_2"/>
</dbReference>
<dbReference type="NCBIfam" id="TIGR01813">
    <property type="entry name" value="flavo_cyto_c"/>
    <property type="match status" value="1"/>
</dbReference>
<keyword evidence="2 5" id="KW-0285">Flavoprotein</keyword>
<dbReference type="InterPro" id="IPR010960">
    <property type="entry name" value="Flavocytochrome_c"/>
</dbReference>
<dbReference type="Gene3D" id="3.50.50.60">
    <property type="entry name" value="FAD/NAD(P)-binding domain"/>
    <property type="match status" value="1"/>
</dbReference>
<dbReference type="RefSeq" id="WP_215626561.1">
    <property type="nucleotide sequence ID" value="NZ_CP067089.2"/>
</dbReference>
<evidence type="ECO:0000256" key="2">
    <source>
        <dbReference type="ARBA" id="ARBA00022630"/>
    </source>
</evidence>
<evidence type="ECO:0000313" key="8">
    <source>
        <dbReference type="Proteomes" id="UP000595917"/>
    </source>
</evidence>
<proteinExistence type="inferred from homology"/>
<evidence type="ECO:0000256" key="1">
    <source>
        <dbReference type="ARBA" id="ARBA00001974"/>
    </source>
</evidence>
<comment type="similarity">
    <text evidence="5">Belongs to the FAD-dependent oxidoreductase 2 family. FRD/SDH subfamily.</text>
</comment>
<accession>A0A7T7XMU2</accession>
<dbReference type="EMBL" id="CP067089">
    <property type="protein sequence ID" value="QQO09255.1"/>
    <property type="molecule type" value="Genomic_DNA"/>
</dbReference>
<evidence type="ECO:0000256" key="5">
    <source>
        <dbReference type="RuleBase" id="RU366062"/>
    </source>
</evidence>
<keyword evidence="3 5" id="KW-0274">FAD</keyword>
<comment type="cofactor">
    <cofactor evidence="1">
        <name>FAD</name>
        <dbReference type="ChEBI" id="CHEBI:57692"/>
    </cofactor>
</comment>